<evidence type="ECO:0000256" key="2">
    <source>
        <dbReference type="ARBA" id="ARBA00022448"/>
    </source>
</evidence>
<name>A0A7V4TX04_9BACT</name>
<dbReference type="PANTHER" id="PTHR32243:SF18">
    <property type="entry name" value="INNER MEMBRANE ABC TRANSPORTER PERMEASE PROTEIN YCJP"/>
    <property type="match status" value="1"/>
</dbReference>
<comment type="caution">
    <text evidence="9">The sequence shown here is derived from an EMBL/GenBank/DDBJ whole genome shotgun (WGS) entry which is preliminary data.</text>
</comment>
<feature type="transmembrane region" description="Helical" evidence="7">
    <location>
        <begin position="131"/>
        <end position="152"/>
    </location>
</feature>
<sequence>MRKKGGWKWSALVAGVVALIVSPLYFIAIGGFMSTEEIFHKPPYLIPPEPTLRYYQEALITLLPYIKNSFIIAFGTLMLTLLIALPAPFVLTKFEFSSKNSLSFLFAFVQMLPYTAVIIPLFLIFTRMKLINSHFGVILALSVFLVPFAIIILRSYMVSVPSGLIEAALIDGAGYLKIFTSIVLPLSAPGIASVSILVFLMAWGNFIVPLAFIKEESLRPISIGLYVFIGQYGVEWNKLMAGSMIYTIPPLVVALLAGKSIVAGLTAGAFKE</sequence>
<proteinExistence type="inferred from homology"/>
<feature type="transmembrane region" description="Helical" evidence="7">
    <location>
        <begin position="12"/>
        <end position="33"/>
    </location>
</feature>
<keyword evidence="4 7" id="KW-0812">Transmembrane</keyword>
<dbReference type="EMBL" id="DTIY01000025">
    <property type="protein sequence ID" value="HGY38873.1"/>
    <property type="molecule type" value="Genomic_DNA"/>
</dbReference>
<protein>
    <submittedName>
        <fullName evidence="9">Carbohydrate ABC transporter permease</fullName>
    </submittedName>
</protein>
<feature type="transmembrane region" description="Helical" evidence="7">
    <location>
        <begin position="190"/>
        <end position="213"/>
    </location>
</feature>
<dbReference type="Gene3D" id="1.10.3720.10">
    <property type="entry name" value="MetI-like"/>
    <property type="match status" value="1"/>
</dbReference>
<feature type="transmembrane region" description="Helical" evidence="7">
    <location>
        <begin position="103"/>
        <end position="125"/>
    </location>
</feature>
<dbReference type="AlphaFoldDB" id="A0A7V4TX04"/>
<keyword evidence="5 7" id="KW-1133">Transmembrane helix</keyword>
<comment type="subcellular location">
    <subcellularLocation>
        <location evidence="1 7">Cell membrane</location>
        <topology evidence="1 7">Multi-pass membrane protein</topology>
    </subcellularLocation>
</comment>
<evidence type="ECO:0000256" key="3">
    <source>
        <dbReference type="ARBA" id="ARBA00022475"/>
    </source>
</evidence>
<dbReference type="InterPro" id="IPR050901">
    <property type="entry name" value="BP-dep_ABC_trans_perm"/>
</dbReference>
<feature type="domain" description="ABC transmembrane type-1" evidence="8">
    <location>
        <begin position="66"/>
        <end position="257"/>
    </location>
</feature>
<reference evidence="9" key="1">
    <citation type="journal article" date="2020" name="mSystems">
        <title>Genome- and Community-Level Interaction Insights into Carbon Utilization and Element Cycling Functions of Hydrothermarchaeota in Hydrothermal Sediment.</title>
        <authorList>
            <person name="Zhou Z."/>
            <person name="Liu Y."/>
            <person name="Xu W."/>
            <person name="Pan J."/>
            <person name="Luo Z.H."/>
            <person name="Li M."/>
        </authorList>
    </citation>
    <scope>NUCLEOTIDE SEQUENCE [LARGE SCALE GENOMIC DNA]</scope>
    <source>
        <strain evidence="9">SpSt-82</strain>
    </source>
</reference>
<dbReference type="SUPFAM" id="SSF161098">
    <property type="entry name" value="MetI-like"/>
    <property type="match status" value="1"/>
</dbReference>
<dbReference type="InterPro" id="IPR035906">
    <property type="entry name" value="MetI-like_sf"/>
</dbReference>
<feature type="transmembrane region" description="Helical" evidence="7">
    <location>
        <begin position="70"/>
        <end position="91"/>
    </location>
</feature>
<evidence type="ECO:0000259" key="8">
    <source>
        <dbReference type="PROSITE" id="PS50928"/>
    </source>
</evidence>
<keyword evidence="2 7" id="KW-0813">Transport</keyword>
<evidence type="ECO:0000313" key="9">
    <source>
        <dbReference type="EMBL" id="HGY38873.1"/>
    </source>
</evidence>
<evidence type="ECO:0000256" key="5">
    <source>
        <dbReference type="ARBA" id="ARBA00022989"/>
    </source>
</evidence>
<evidence type="ECO:0000256" key="7">
    <source>
        <dbReference type="RuleBase" id="RU363032"/>
    </source>
</evidence>
<organism evidence="9">
    <name type="scientific">Candidatus Caldatribacterium saccharofermentans</name>
    <dbReference type="NCBI Taxonomy" id="1454753"/>
    <lineage>
        <taxon>Bacteria</taxon>
        <taxon>Pseudomonadati</taxon>
        <taxon>Atribacterota</taxon>
        <taxon>Atribacteria</taxon>
        <taxon>Atribacterales</taxon>
        <taxon>Candidatus Caldatribacteriaceae</taxon>
        <taxon>Candidatus Caldatribacterium</taxon>
    </lineage>
</organism>
<feature type="transmembrane region" description="Helical" evidence="7">
    <location>
        <begin position="248"/>
        <end position="270"/>
    </location>
</feature>
<comment type="similarity">
    <text evidence="7">Belongs to the binding-protein-dependent transport system permease family.</text>
</comment>
<accession>A0A7V4TX04</accession>
<dbReference type="CDD" id="cd06261">
    <property type="entry name" value="TM_PBP2"/>
    <property type="match status" value="1"/>
</dbReference>
<dbReference type="PROSITE" id="PS50928">
    <property type="entry name" value="ABC_TM1"/>
    <property type="match status" value="1"/>
</dbReference>
<dbReference type="Pfam" id="PF00528">
    <property type="entry name" value="BPD_transp_1"/>
    <property type="match status" value="1"/>
</dbReference>
<evidence type="ECO:0000256" key="4">
    <source>
        <dbReference type="ARBA" id="ARBA00022692"/>
    </source>
</evidence>
<dbReference type="PANTHER" id="PTHR32243">
    <property type="entry name" value="MALTOSE TRANSPORT SYSTEM PERMEASE-RELATED"/>
    <property type="match status" value="1"/>
</dbReference>
<evidence type="ECO:0000256" key="1">
    <source>
        <dbReference type="ARBA" id="ARBA00004651"/>
    </source>
</evidence>
<dbReference type="GO" id="GO:0005886">
    <property type="term" value="C:plasma membrane"/>
    <property type="evidence" value="ECO:0007669"/>
    <property type="project" value="UniProtKB-SubCell"/>
</dbReference>
<dbReference type="GO" id="GO:0055085">
    <property type="term" value="P:transmembrane transport"/>
    <property type="evidence" value="ECO:0007669"/>
    <property type="project" value="InterPro"/>
</dbReference>
<gene>
    <name evidence="9" type="ORF">ENW11_03555</name>
</gene>
<keyword evidence="3" id="KW-1003">Cell membrane</keyword>
<dbReference type="InterPro" id="IPR000515">
    <property type="entry name" value="MetI-like"/>
</dbReference>
<evidence type="ECO:0000256" key="6">
    <source>
        <dbReference type="ARBA" id="ARBA00023136"/>
    </source>
</evidence>
<keyword evidence="6 7" id="KW-0472">Membrane</keyword>